<feature type="transmembrane region" description="Helical" evidence="1">
    <location>
        <begin position="47"/>
        <end position="66"/>
    </location>
</feature>
<sequence length="152" mass="16911">MNKKISSLLLLLILSITDAYLLAHPNLVGKLGILIYKHSYIKDFPRALATVLIVISISLLICEAVFRYVKRNTALVIYAALVGFAVFWLVYVYTLFSSFAYRITGKAFIYGAHLLPVILGGMYGRYLIRKLLVPKTVPDAGPEKSNPESTSV</sequence>
<accession>A0A5R9KJF0</accession>
<evidence type="ECO:0000313" key="3">
    <source>
        <dbReference type="Proteomes" id="UP000309788"/>
    </source>
</evidence>
<evidence type="ECO:0008006" key="4">
    <source>
        <dbReference type="Google" id="ProtNLM"/>
    </source>
</evidence>
<keyword evidence="1" id="KW-0812">Transmembrane</keyword>
<evidence type="ECO:0000313" key="2">
    <source>
        <dbReference type="EMBL" id="TLU96351.1"/>
    </source>
</evidence>
<evidence type="ECO:0000256" key="1">
    <source>
        <dbReference type="SAM" id="Phobius"/>
    </source>
</evidence>
<dbReference type="EMBL" id="VCEI01000011">
    <property type="protein sequence ID" value="TLU96351.1"/>
    <property type="molecule type" value="Genomic_DNA"/>
</dbReference>
<gene>
    <name evidence="2" type="ORF">FEM55_04225</name>
</gene>
<keyword evidence="1" id="KW-0472">Membrane</keyword>
<keyword evidence="1" id="KW-1133">Transmembrane helix</keyword>
<feature type="transmembrane region" description="Helical" evidence="1">
    <location>
        <begin position="75"/>
        <end position="96"/>
    </location>
</feature>
<proteinExistence type="predicted"/>
<dbReference type="OrthoDB" id="955314at2"/>
<reference evidence="2 3" key="1">
    <citation type="submission" date="2019-05" db="EMBL/GenBank/DDBJ databases">
        <authorList>
            <person name="Qu J.-H."/>
        </authorList>
    </citation>
    <scope>NUCLEOTIDE SEQUENCE [LARGE SCALE GENOMIC DNA]</scope>
    <source>
        <strain evidence="2 3">Z12</strain>
    </source>
</reference>
<protein>
    <recommendedName>
        <fullName evidence="4">DUF4293 family protein</fullName>
    </recommendedName>
</protein>
<keyword evidence="3" id="KW-1185">Reference proteome</keyword>
<name>A0A5R9KJF0_9BACT</name>
<comment type="caution">
    <text evidence="2">The sequence shown here is derived from an EMBL/GenBank/DDBJ whole genome shotgun (WGS) entry which is preliminary data.</text>
</comment>
<organism evidence="2 3">
    <name type="scientific">Dyadobacter sediminis</name>
    <dbReference type="NCBI Taxonomy" id="1493691"/>
    <lineage>
        <taxon>Bacteria</taxon>
        <taxon>Pseudomonadati</taxon>
        <taxon>Bacteroidota</taxon>
        <taxon>Cytophagia</taxon>
        <taxon>Cytophagales</taxon>
        <taxon>Spirosomataceae</taxon>
        <taxon>Dyadobacter</taxon>
    </lineage>
</organism>
<dbReference type="Proteomes" id="UP000309788">
    <property type="component" value="Unassembled WGS sequence"/>
</dbReference>
<dbReference type="AlphaFoldDB" id="A0A5R9KJF0"/>
<feature type="transmembrane region" description="Helical" evidence="1">
    <location>
        <begin position="108"/>
        <end position="128"/>
    </location>
</feature>
<dbReference type="RefSeq" id="WP_138280045.1">
    <property type="nucleotide sequence ID" value="NZ_BMGE01000001.1"/>
</dbReference>